<gene>
    <name evidence="3" type="ORF">KGF56_002068</name>
</gene>
<evidence type="ECO:0000259" key="2">
    <source>
        <dbReference type="Pfam" id="PF08620"/>
    </source>
</evidence>
<feature type="region of interest" description="Disordered" evidence="1">
    <location>
        <begin position="228"/>
        <end position="251"/>
    </location>
</feature>
<reference evidence="3" key="1">
    <citation type="journal article" date="2022" name="DNA Res.">
        <title>Genome analysis of five recently described species of the CUG-Ser clade uncovers Candida theae as a new hybrid lineage with pathogenic potential in the Candida parapsilosis species complex.</title>
        <authorList>
            <person name="Mixao V."/>
            <person name="Del Olmo V."/>
            <person name="Hegedusova E."/>
            <person name="Saus E."/>
            <person name="Pryszcz L."/>
            <person name="Cillingova A."/>
            <person name="Nosek J."/>
            <person name="Gabaldon T."/>
        </authorList>
    </citation>
    <scope>NUCLEOTIDE SEQUENCE</scope>
    <source>
        <strain evidence="3">CBS 10844</strain>
    </source>
</reference>
<feature type="region of interest" description="Disordered" evidence="1">
    <location>
        <begin position="11"/>
        <end position="38"/>
    </location>
</feature>
<dbReference type="GO" id="GO:0006366">
    <property type="term" value="P:transcription by RNA polymerase II"/>
    <property type="evidence" value="ECO:0007669"/>
    <property type="project" value="InterPro"/>
</dbReference>
<protein>
    <recommendedName>
        <fullName evidence="2">RPAP1 C-terminal domain-containing protein</fullName>
    </recommendedName>
</protein>
<organism evidence="3 4">
    <name type="scientific">Candida oxycetoniae</name>
    <dbReference type="NCBI Taxonomy" id="497107"/>
    <lineage>
        <taxon>Eukaryota</taxon>
        <taxon>Fungi</taxon>
        <taxon>Dikarya</taxon>
        <taxon>Ascomycota</taxon>
        <taxon>Saccharomycotina</taxon>
        <taxon>Pichiomycetes</taxon>
        <taxon>Debaryomycetaceae</taxon>
        <taxon>Candida/Lodderomyces clade</taxon>
        <taxon>Candida</taxon>
    </lineage>
</organism>
<accession>A0AAI9SYU7</accession>
<keyword evidence="4" id="KW-1185">Reference proteome</keyword>
<name>A0AAI9SYU7_9ASCO</name>
<dbReference type="InterPro" id="IPR013929">
    <property type="entry name" value="RPAP1_C"/>
</dbReference>
<dbReference type="InterPro" id="IPR039913">
    <property type="entry name" value="RPAP1/Rba50"/>
</dbReference>
<evidence type="ECO:0000313" key="3">
    <source>
        <dbReference type="EMBL" id="KAI3405112.2"/>
    </source>
</evidence>
<feature type="domain" description="RPAP1 C-terminal" evidence="2">
    <location>
        <begin position="102"/>
        <end position="164"/>
    </location>
</feature>
<feature type="compositionally biased region" description="Polar residues" evidence="1">
    <location>
        <begin position="28"/>
        <end position="38"/>
    </location>
</feature>
<comment type="caution">
    <text evidence="3">The sequence shown here is derived from an EMBL/GenBank/DDBJ whole genome shotgun (WGS) entry which is preliminary data.</text>
</comment>
<proteinExistence type="predicted"/>
<evidence type="ECO:0000313" key="4">
    <source>
        <dbReference type="Proteomes" id="UP001202479"/>
    </source>
</evidence>
<dbReference type="Pfam" id="PF08620">
    <property type="entry name" value="RPAP1_C"/>
    <property type="match status" value="1"/>
</dbReference>
<dbReference type="Proteomes" id="UP001202479">
    <property type="component" value="Unassembled WGS sequence"/>
</dbReference>
<dbReference type="EMBL" id="JAHUZD010000067">
    <property type="protein sequence ID" value="KAI3405112.2"/>
    <property type="molecule type" value="Genomic_DNA"/>
</dbReference>
<sequence length="251" mass="28972">MDIVGDIIEHETEAPQVAPVLSDKEQSSHQASRTLWSSDSKTLSPLLSNIKKTLEKNPQLVQSLFRERTTEKHDMEDTLEYPPEDFMEDPPVTEVTFESISDLRFDFKGDITQNQKASLGLHHHQEDPHMAGYTLVELARLSRSVIPSQRCISIQTLGRILHNLGKHKFTVCDDEKQREFEKMVWDLVGELRIEESLMEAASEKTRNVSVRNYAVEALRHYRHYQHYRTKRDSGETTAPDTIDTIERSEIV</sequence>
<dbReference type="PANTHER" id="PTHR21483">
    <property type="entry name" value="RNA POLYMERASE II-ASSOCIATED PROTEIN 1"/>
    <property type="match status" value="1"/>
</dbReference>
<dbReference type="PANTHER" id="PTHR21483:SF18">
    <property type="entry name" value="RNA POLYMERASE II-ASSOCIATED PROTEIN 1"/>
    <property type="match status" value="1"/>
</dbReference>
<evidence type="ECO:0000256" key="1">
    <source>
        <dbReference type="SAM" id="MobiDB-lite"/>
    </source>
</evidence>
<dbReference type="AlphaFoldDB" id="A0AAI9SYU7"/>
<dbReference type="RefSeq" id="XP_049180857.1">
    <property type="nucleotide sequence ID" value="XM_049323257.1"/>
</dbReference>
<dbReference type="GeneID" id="73379685"/>